<name>A0AAV1LF94_9NEOP</name>
<evidence type="ECO:0000313" key="3">
    <source>
        <dbReference type="Proteomes" id="UP001314205"/>
    </source>
</evidence>
<keyword evidence="3" id="KW-1185">Reference proteome</keyword>
<accession>A0AAV1LF94</accession>
<protein>
    <recommendedName>
        <fullName evidence="4">ZAD domain-containing protein</fullName>
    </recommendedName>
</protein>
<feature type="region of interest" description="Disordered" evidence="1">
    <location>
        <begin position="268"/>
        <end position="301"/>
    </location>
</feature>
<comment type="caution">
    <text evidence="2">The sequence shown here is derived from an EMBL/GenBank/DDBJ whole genome shotgun (WGS) entry which is preliminary data.</text>
</comment>
<organism evidence="2 3">
    <name type="scientific">Parnassius mnemosyne</name>
    <name type="common">clouded apollo</name>
    <dbReference type="NCBI Taxonomy" id="213953"/>
    <lineage>
        <taxon>Eukaryota</taxon>
        <taxon>Metazoa</taxon>
        <taxon>Ecdysozoa</taxon>
        <taxon>Arthropoda</taxon>
        <taxon>Hexapoda</taxon>
        <taxon>Insecta</taxon>
        <taxon>Pterygota</taxon>
        <taxon>Neoptera</taxon>
        <taxon>Endopterygota</taxon>
        <taxon>Lepidoptera</taxon>
        <taxon>Glossata</taxon>
        <taxon>Ditrysia</taxon>
        <taxon>Papilionoidea</taxon>
        <taxon>Papilionidae</taxon>
        <taxon>Parnassiinae</taxon>
        <taxon>Parnassini</taxon>
        <taxon>Parnassius</taxon>
        <taxon>Driopa</taxon>
    </lineage>
</organism>
<evidence type="ECO:0000313" key="2">
    <source>
        <dbReference type="EMBL" id="CAK1592704.1"/>
    </source>
</evidence>
<proteinExistence type="predicted"/>
<reference evidence="2 3" key="1">
    <citation type="submission" date="2023-11" db="EMBL/GenBank/DDBJ databases">
        <authorList>
            <person name="Hedman E."/>
            <person name="Englund M."/>
            <person name="Stromberg M."/>
            <person name="Nyberg Akerstrom W."/>
            <person name="Nylinder S."/>
            <person name="Jareborg N."/>
            <person name="Kallberg Y."/>
            <person name="Kronander E."/>
        </authorList>
    </citation>
    <scope>NUCLEOTIDE SEQUENCE [LARGE SCALE GENOMIC DNA]</scope>
</reference>
<sequence length="363" mass="40698">MATISIPRIFQNLIDKKNFSCCALCLRTEREVQMTTPLMFRKVLAALDHSDFEVDRICNWCEARAATVARFVDMVDLALEVQGVLKKVNKTNKKMAKRRLLQRLQYYQSKCMEMRKATQLTNTEVLVIDALDVEGVVVGSDTLEEKERAEKAQEMNHAIQEIETVIIEDETPNSKHPTILPVPQQSQNNPLGNISSVTSMKSVESTLSNSSSFNVAIGADGFLYILPSSDVPIIPQQLISQQLTSQQLETCSNVSQINSVNNGVITSAEKRTMVPAEQNSKRPRQLEVDPPRSTSDDDDDVILIGDEEPKAQEQVVKYPIRIDSKVDWEDKIPIDIISFVDSQSSRVMPKIKGPTFSLNKNIC</sequence>
<dbReference type="AlphaFoldDB" id="A0AAV1LF94"/>
<dbReference type="Proteomes" id="UP001314205">
    <property type="component" value="Unassembled WGS sequence"/>
</dbReference>
<evidence type="ECO:0000256" key="1">
    <source>
        <dbReference type="SAM" id="MobiDB-lite"/>
    </source>
</evidence>
<dbReference type="EMBL" id="CAVLGL010000087">
    <property type="protein sequence ID" value="CAK1592704.1"/>
    <property type="molecule type" value="Genomic_DNA"/>
</dbReference>
<gene>
    <name evidence="2" type="ORF">PARMNEM_LOCUS12604</name>
</gene>
<evidence type="ECO:0008006" key="4">
    <source>
        <dbReference type="Google" id="ProtNLM"/>
    </source>
</evidence>